<dbReference type="GO" id="GO:0005886">
    <property type="term" value="C:plasma membrane"/>
    <property type="evidence" value="ECO:0007669"/>
    <property type="project" value="UniProtKB-SubCell"/>
</dbReference>
<dbReference type="EMBL" id="CP045915">
    <property type="protein sequence ID" value="QGH32955.1"/>
    <property type="molecule type" value="Genomic_DNA"/>
</dbReference>
<feature type="transmembrane region" description="Helical" evidence="6">
    <location>
        <begin position="12"/>
        <end position="36"/>
    </location>
</feature>
<evidence type="ECO:0000256" key="6">
    <source>
        <dbReference type="SAM" id="Phobius"/>
    </source>
</evidence>
<comment type="subcellular location">
    <subcellularLocation>
        <location evidence="1">Cell membrane</location>
        <topology evidence="1">Multi-pass membrane protein</topology>
    </subcellularLocation>
</comment>
<sequence>MHKHIQHEIVNVIAQIILLFPFLIGLIIYFLAIVISHRKQRPWTVYRTLCWITGSTFAIIAVVGPLAVRAHIDFSAHMLIHLFLGMLAPLLMVLAAPITLILRALSVQHAKLLTNWLRSRFIRIISDPVIASILNIGGLWLLYTTNLFTTMHENVILYVVIHLHIFLAGYVFTLSFIYIEPTPHRRSYLYRSVMIVLALAGHGILAKYLYANPPAGVSYRQGEIGSMLMYYGGDLVDMMIIVILCWQWYKETCPRMNIKIAGKKVPID</sequence>
<evidence type="ECO:0000256" key="4">
    <source>
        <dbReference type="ARBA" id="ARBA00022989"/>
    </source>
</evidence>
<reference evidence="7 8" key="1">
    <citation type="submission" date="2019-11" db="EMBL/GenBank/DDBJ databases">
        <title>Gracilibacillus salitolerans sp. nov., a moderate halophile isolated from a saline soil in northwest China.</title>
        <authorList>
            <person name="Gan L."/>
        </authorList>
    </citation>
    <scope>NUCLEOTIDE SEQUENCE [LARGE SCALE GENOMIC DNA]</scope>
    <source>
        <strain evidence="7 8">SCU50</strain>
    </source>
</reference>
<feature type="transmembrane region" description="Helical" evidence="6">
    <location>
        <begin position="80"/>
        <end position="101"/>
    </location>
</feature>
<dbReference type="InterPro" id="IPR019108">
    <property type="entry name" value="Caa3_assmbl_CtaG-rel"/>
</dbReference>
<evidence type="ECO:0000256" key="1">
    <source>
        <dbReference type="ARBA" id="ARBA00004651"/>
    </source>
</evidence>
<keyword evidence="8" id="KW-1185">Reference proteome</keyword>
<accession>A0A5Q2TE89</accession>
<feature type="transmembrane region" description="Helical" evidence="6">
    <location>
        <begin position="188"/>
        <end position="210"/>
    </location>
</feature>
<feature type="transmembrane region" description="Helical" evidence="6">
    <location>
        <begin position="230"/>
        <end position="249"/>
    </location>
</feature>
<organism evidence="7 8">
    <name type="scientific">Gracilibacillus salitolerans</name>
    <dbReference type="NCBI Taxonomy" id="2663022"/>
    <lineage>
        <taxon>Bacteria</taxon>
        <taxon>Bacillati</taxon>
        <taxon>Bacillota</taxon>
        <taxon>Bacilli</taxon>
        <taxon>Bacillales</taxon>
        <taxon>Bacillaceae</taxon>
        <taxon>Gracilibacillus</taxon>
    </lineage>
</organism>
<evidence type="ECO:0000313" key="8">
    <source>
        <dbReference type="Proteomes" id="UP000339690"/>
    </source>
</evidence>
<keyword evidence="3 6" id="KW-0812">Transmembrane</keyword>
<dbReference type="KEGG" id="grc:GI584_02325"/>
<feature type="transmembrane region" description="Helical" evidence="6">
    <location>
        <begin position="121"/>
        <end position="143"/>
    </location>
</feature>
<dbReference type="RefSeq" id="WP_153790115.1">
    <property type="nucleotide sequence ID" value="NZ_CP045915.1"/>
</dbReference>
<dbReference type="AlphaFoldDB" id="A0A5Q2TE89"/>
<name>A0A5Q2TE89_9BACI</name>
<dbReference type="Pfam" id="PF09678">
    <property type="entry name" value="Caa3_CtaG"/>
    <property type="match status" value="1"/>
</dbReference>
<evidence type="ECO:0000256" key="2">
    <source>
        <dbReference type="ARBA" id="ARBA00022475"/>
    </source>
</evidence>
<dbReference type="Proteomes" id="UP000339690">
    <property type="component" value="Chromosome"/>
</dbReference>
<protein>
    <submittedName>
        <fullName evidence="7">Cytochrome c oxidase assembly protein</fullName>
    </submittedName>
</protein>
<keyword evidence="5 6" id="KW-0472">Membrane</keyword>
<keyword evidence="2" id="KW-1003">Cell membrane</keyword>
<feature type="transmembrane region" description="Helical" evidence="6">
    <location>
        <begin position="48"/>
        <end position="68"/>
    </location>
</feature>
<evidence type="ECO:0000256" key="3">
    <source>
        <dbReference type="ARBA" id="ARBA00022692"/>
    </source>
</evidence>
<evidence type="ECO:0000313" key="7">
    <source>
        <dbReference type="EMBL" id="QGH32955.1"/>
    </source>
</evidence>
<evidence type="ECO:0000256" key="5">
    <source>
        <dbReference type="ARBA" id="ARBA00023136"/>
    </source>
</evidence>
<feature type="transmembrane region" description="Helical" evidence="6">
    <location>
        <begin position="155"/>
        <end position="179"/>
    </location>
</feature>
<keyword evidence="4 6" id="KW-1133">Transmembrane helix</keyword>
<gene>
    <name evidence="7" type="ORF">GI584_02325</name>
</gene>
<proteinExistence type="predicted"/>